<protein>
    <recommendedName>
        <fullName evidence="5">Lipoprotein</fullName>
    </recommendedName>
</protein>
<dbReference type="PROSITE" id="PS51257">
    <property type="entry name" value="PROKAR_LIPOPROTEIN"/>
    <property type="match status" value="1"/>
</dbReference>
<evidence type="ECO:0000256" key="1">
    <source>
        <dbReference type="SAM" id="MobiDB-lite"/>
    </source>
</evidence>
<dbReference type="AlphaFoldDB" id="A0A1H8R3B8"/>
<evidence type="ECO:0000313" key="3">
    <source>
        <dbReference type="EMBL" id="SEO60777.1"/>
    </source>
</evidence>
<feature type="chain" id="PRO_5039169304" description="Lipoprotein" evidence="2">
    <location>
        <begin position="24"/>
        <end position="172"/>
    </location>
</feature>
<evidence type="ECO:0008006" key="5">
    <source>
        <dbReference type="Google" id="ProtNLM"/>
    </source>
</evidence>
<evidence type="ECO:0000256" key="2">
    <source>
        <dbReference type="SAM" id="SignalP"/>
    </source>
</evidence>
<feature type="region of interest" description="Disordered" evidence="1">
    <location>
        <begin position="27"/>
        <end position="60"/>
    </location>
</feature>
<organism evidence="3 4">
    <name type="scientific">Amycolatopsis saalfeldensis</name>
    <dbReference type="NCBI Taxonomy" id="394193"/>
    <lineage>
        <taxon>Bacteria</taxon>
        <taxon>Bacillati</taxon>
        <taxon>Actinomycetota</taxon>
        <taxon>Actinomycetes</taxon>
        <taxon>Pseudonocardiales</taxon>
        <taxon>Pseudonocardiaceae</taxon>
        <taxon>Amycolatopsis</taxon>
    </lineage>
</organism>
<sequence>MSTRALPLYVTGFALLVAGCSGGGIPSAAPTSSAATPPAATTSAALPSTSTQATSSTKKPAAGAVERYETFLHAVGNQDVTTACEIAGPAAKKAEDEGIGPCETTFPMTFAMISPAQRKALQSATVDRARITETSTKVDIPAKAVKAAVKFTDSDLGDAVLELRNGTWYVTD</sequence>
<evidence type="ECO:0000313" key="4">
    <source>
        <dbReference type="Proteomes" id="UP000198582"/>
    </source>
</evidence>
<keyword evidence="2" id="KW-0732">Signal</keyword>
<reference evidence="3 4" key="1">
    <citation type="submission" date="2016-10" db="EMBL/GenBank/DDBJ databases">
        <authorList>
            <person name="de Groot N.N."/>
        </authorList>
    </citation>
    <scope>NUCLEOTIDE SEQUENCE [LARGE SCALE GENOMIC DNA]</scope>
    <source>
        <strain evidence="3 4">DSM 44993</strain>
    </source>
</reference>
<gene>
    <name evidence="3" type="ORF">SAMN04489732_101598</name>
</gene>
<accession>A0A1H8R3B8</accession>
<name>A0A1H8R3B8_9PSEU</name>
<dbReference type="Proteomes" id="UP000198582">
    <property type="component" value="Unassembled WGS sequence"/>
</dbReference>
<keyword evidence="4" id="KW-1185">Reference proteome</keyword>
<dbReference type="OrthoDB" id="144586at2"/>
<feature type="signal peptide" evidence="2">
    <location>
        <begin position="1"/>
        <end position="23"/>
    </location>
</feature>
<dbReference type="EMBL" id="FOEF01000001">
    <property type="protein sequence ID" value="SEO60777.1"/>
    <property type="molecule type" value="Genomic_DNA"/>
</dbReference>
<dbReference type="RefSeq" id="WP_091612000.1">
    <property type="nucleotide sequence ID" value="NZ_FOEF01000001.1"/>
</dbReference>
<proteinExistence type="predicted"/>